<dbReference type="Proteomes" id="UP000717328">
    <property type="component" value="Unassembled WGS sequence"/>
</dbReference>
<dbReference type="OrthoDB" id="3065240at2759"/>
<evidence type="ECO:0000313" key="2">
    <source>
        <dbReference type="EMBL" id="KAG5649148.1"/>
    </source>
</evidence>
<evidence type="ECO:0000256" key="1">
    <source>
        <dbReference type="SAM" id="MobiDB-lite"/>
    </source>
</evidence>
<reference evidence="2" key="1">
    <citation type="submission" date="2021-02" db="EMBL/GenBank/DDBJ databases">
        <authorList>
            <person name="Nieuwenhuis M."/>
            <person name="Van De Peppel L.J.J."/>
        </authorList>
    </citation>
    <scope>NUCLEOTIDE SEQUENCE</scope>
    <source>
        <strain evidence="2">D49</strain>
    </source>
</reference>
<organism evidence="2 3">
    <name type="scientific">Sphagnurus paluster</name>
    <dbReference type="NCBI Taxonomy" id="117069"/>
    <lineage>
        <taxon>Eukaryota</taxon>
        <taxon>Fungi</taxon>
        <taxon>Dikarya</taxon>
        <taxon>Basidiomycota</taxon>
        <taxon>Agaricomycotina</taxon>
        <taxon>Agaricomycetes</taxon>
        <taxon>Agaricomycetidae</taxon>
        <taxon>Agaricales</taxon>
        <taxon>Tricholomatineae</taxon>
        <taxon>Lyophyllaceae</taxon>
        <taxon>Sphagnurus</taxon>
    </lineage>
</organism>
<feature type="region of interest" description="Disordered" evidence="1">
    <location>
        <begin position="1"/>
        <end position="21"/>
    </location>
</feature>
<reference evidence="2" key="2">
    <citation type="submission" date="2021-10" db="EMBL/GenBank/DDBJ databases">
        <title>Phylogenomics reveals ancestral predisposition of the termite-cultivated fungus Termitomyces towards a domesticated lifestyle.</title>
        <authorList>
            <person name="Auxier B."/>
            <person name="Grum-Grzhimaylo A."/>
            <person name="Cardenas M.E."/>
            <person name="Lodge J.D."/>
            <person name="Laessoe T."/>
            <person name="Pedersen O."/>
            <person name="Smith M.E."/>
            <person name="Kuyper T.W."/>
            <person name="Franco-Molano E.A."/>
            <person name="Baroni T.J."/>
            <person name="Aanen D.K."/>
        </authorList>
    </citation>
    <scope>NUCLEOTIDE SEQUENCE</scope>
    <source>
        <strain evidence="2">D49</strain>
    </source>
</reference>
<keyword evidence="3" id="KW-1185">Reference proteome</keyword>
<feature type="compositionally biased region" description="Basic and acidic residues" evidence="1">
    <location>
        <begin position="11"/>
        <end position="20"/>
    </location>
</feature>
<sequence>MATRGPTEAHGQTDRYKDPNEPLIGKHVRVIKKHRLKDYEGIVKATLEKDMALVEIQATMKKEVIPIIMLGLIGGNPFTMSDKSIIPVVPRRTSVAAYKSNHILLPSVKNPFESAGSSSRYLLGDMNILQAPSTPMPAPSLIPLSPAWDPSSRTPNPGATYREPIVQNNFLSSLTQYIKAYNPWMDSPLLSGKRIRVLFADTIPGHQNAGWRHGELEGRTALWVGAENGEAQLQQADGKRLNVPERYVRPLRPHAKGALVVVIKEGLITGKELYVLKYDEKKCTVRPGNESATPYNRTDIDTDSLVVVAPLNKLR</sequence>
<dbReference type="AlphaFoldDB" id="A0A9P7GFL9"/>
<comment type="caution">
    <text evidence="2">The sequence shown here is derived from an EMBL/GenBank/DDBJ whole genome shotgun (WGS) entry which is preliminary data.</text>
</comment>
<evidence type="ECO:0000313" key="3">
    <source>
        <dbReference type="Proteomes" id="UP000717328"/>
    </source>
</evidence>
<dbReference type="Gene3D" id="2.30.30.30">
    <property type="match status" value="1"/>
</dbReference>
<proteinExistence type="predicted"/>
<evidence type="ECO:0008006" key="4">
    <source>
        <dbReference type="Google" id="ProtNLM"/>
    </source>
</evidence>
<gene>
    <name evidence="2" type="ORF">H0H81_005849</name>
</gene>
<dbReference type="InterPro" id="IPR014722">
    <property type="entry name" value="Rib_uL2_dom2"/>
</dbReference>
<dbReference type="EMBL" id="JABCKI010001499">
    <property type="protein sequence ID" value="KAG5649148.1"/>
    <property type="molecule type" value="Genomic_DNA"/>
</dbReference>
<name>A0A9P7GFL9_9AGAR</name>
<protein>
    <recommendedName>
        <fullName evidence="4">KOW domain-containing protein</fullName>
    </recommendedName>
</protein>
<accession>A0A9P7GFL9</accession>